<dbReference type="InterPro" id="IPR029058">
    <property type="entry name" value="AB_hydrolase_fold"/>
</dbReference>
<accession>A0AAN8A3K7</accession>
<dbReference type="PANTHER" id="PTHR43142:SF3">
    <property type="entry name" value="PUTATIVE (AFU_ORTHOLOGUE AFUA_3G09070)-RELATED"/>
    <property type="match status" value="1"/>
</dbReference>
<evidence type="ECO:0000313" key="6">
    <source>
        <dbReference type="Proteomes" id="UP001310594"/>
    </source>
</evidence>
<keyword evidence="2" id="KW-0378">Hydrolase</keyword>
<feature type="chain" id="PRO_5042962906" description="Carboxylesterase type B domain-containing protein" evidence="3">
    <location>
        <begin position="23"/>
        <end position="719"/>
    </location>
</feature>
<dbReference type="Pfam" id="PF00135">
    <property type="entry name" value="COesterase"/>
    <property type="match status" value="1"/>
</dbReference>
<organism evidence="5 6">
    <name type="scientific">Elasticomyces elasticus</name>
    <dbReference type="NCBI Taxonomy" id="574655"/>
    <lineage>
        <taxon>Eukaryota</taxon>
        <taxon>Fungi</taxon>
        <taxon>Dikarya</taxon>
        <taxon>Ascomycota</taxon>
        <taxon>Pezizomycotina</taxon>
        <taxon>Dothideomycetes</taxon>
        <taxon>Dothideomycetidae</taxon>
        <taxon>Mycosphaerellales</taxon>
        <taxon>Teratosphaeriaceae</taxon>
        <taxon>Elasticomyces</taxon>
    </lineage>
</organism>
<dbReference type="EMBL" id="JAVRQU010000006">
    <property type="protein sequence ID" value="KAK5701924.1"/>
    <property type="molecule type" value="Genomic_DNA"/>
</dbReference>
<sequence>MATPNFHKACLAAAALAAFANAIPTPASIGSDLQILLHNDLYGNESTRGDAVLVLGTPQTQAAAASDCAALGESLWSPSAELASNNFLAYLGYQSGQQSGSSHWWSRRGGRGYPSTHPWHSRHGGAYFTAGSGSNGACKAIASSGQTFDMSCNAVLPALCTQTAPLSSINYTDTSARVQTQVASGNAVYTGFRDKLSFRFLGIQYGTYPQRFTYSSALEQSGDVSALEFGDICRQIDGLTGVNDGSEDCLHLNIYTPYLPSPQTAKPQLKPVFFWIHGGAYINGYGSDPTWDGGNVASRGDVVVVTINYRLGDFGFLVGPNGTGLNGNYGISDQVSALQWVKANIAAFGGDSNRVTIGGQSAGAGSVRALLQSPKAEGLFQGAILESGPTPSSYVHYLSLDEEYAAQTLDILNLTGCAGASDEIVDCLRTYNASALVGLDAVANNVVVDGTYVITPTLEYNGTGHVNRVPLLMGTMRDEGGAGLDYVDTSNLTLSLVNNSLPVDPVISNPGVFPLPGSGNVTLDVYNVSTLVSTEVGFSCLDLATAYALTQTKTLPEVYYYEFNRSYQIPYWPPPPTKALCNAPPDANHPGGNPDAEYFKCHSGDLTIIFGTWPRWGLPERDENDIPFTQFIIDSWTSWVRTWNPNPDPAYLQVRGFANTTREIALAGTTWEPVTAASQSLRKLQWPSEQVAFADAPRTAPAECSALGRPLDYFFLPGV</sequence>
<keyword evidence="3" id="KW-0732">Signal</keyword>
<feature type="signal peptide" evidence="3">
    <location>
        <begin position="1"/>
        <end position="22"/>
    </location>
</feature>
<dbReference type="PROSITE" id="PS00122">
    <property type="entry name" value="CARBOXYLESTERASE_B_1"/>
    <property type="match status" value="1"/>
</dbReference>
<comment type="similarity">
    <text evidence="1">Belongs to the type-B carboxylesterase/lipase family.</text>
</comment>
<evidence type="ECO:0000256" key="2">
    <source>
        <dbReference type="ARBA" id="ARBA00022801"/>
    </source>
</evidence>
<dbReference type="InterPro" id="IPR002018">
    <property type="entry name" value="CarbesteraseB"/>
</dbReference>
<evidence type="ECO:0000259" key="4">
    <source>
        <dbReference type="Pfam" id="PF00135"/>
    </source>
</evidence>
<gene>
    <name evidence="5" type="ORF">LTR97_004742</name>
</gene>
<dbReference type="AlphaFoldDB" id="A0AAN8A3K7"/>
<evidence type="ECO:0000256" key="3">
    <source>
        <dbReference type="SAM" id="SignalP"/>
    </source>
</evidence>
<dbReference type="Proteomes" id="UP001310594">
    <property type="component" value="Unassembled WGS sequence"/>
</dbReference>
<dbReference type="PANTHER" id="PTHR43142">
    <property type="entry name" value="CARBOXYLIC ESTER HYDROLASE"/>
    <property type="match status" value="1"/>
</dbReference>
<reference evidence="5" key="1">
    <citation type="submission" date="2023-08" db="EMBL/GenBank/DDBJ databases">
        <title>Black Yeasts Isolated from many extreme environments.</title>
        <authorList>
            <person name="Coleine C."/>
            <person name="Stajich J.E."/>
            <person name="Selbmann L."/>
        </authorList>
    </citation>
    <scope>NUCLEOTIDE SEQUENCE</scope>
    <source>
        <strain evidence="5">CCFEE 5810</strain>
    </source>
</reference>
<dbReference type="GO" id="GO:0016787">
    <property type="term" value="F:hydrolase activity"/>
    <property type="evidence" value="ECO:0007669"/>
    <property type="project" value="UniProtKB-KW"/>
</dbReference>
<dbReference type="SUPFAM" id="SSF56436">
    <property type="entry name" value="C-type lectin-like"/>
    <property type="match status" value="1"/>
</dbReference>
<dbReference type="Gene3D" id="3.40.50.1820">
    <property type="entry name" value="alpha/beta hydrolase"/>
    <property type="match status" value="1"/>
</dbReference>
<dbReference type="InterPro" id="IPR019826">
    <property type="entry name" value="Carboxylesterase_B_AS"/>
</dbReference>
<evidence type="ECO:0000256" key="1">
    <source>
        <dbReference type="ARBA" id="ARBA00005964"/>
    </source>
</evidence>
<comment type="caution">
    <text evidence="5">The sequence shown here is derived from an EMBL/GenBank/DDBJ whole genome shotgun (WGS) entry which is preliminary data.</text>
</comment>
<dbReference type="SUPFAM" id="SSF53474">
    <property type="entry name" value="alpha/beta-Hydrolases"/>
    <property type="match status" value="1"/>
</dbReference>
<evidence type="ECO:0000313" key="5">
    <source>
        <dbReference type="EMBL" id="KAK5701924.1"/>
    </source>
</evidence>
<dbReference type="InterPro" id="IPR016187">
    <property type="entry name" value="CTDL_fold"/>
</dbReference>
<feature type="domain" description="Carboxylesterase type B" evidence="4">
    <location>
        <begin position="199"/>
        <end position="490"/>
    </location>
</feature>
<name>A0AAN8A3K7_9PEZI</name>
<protein>
    <recommendedName>
        <fullName evidence="4">Carboxylesterase type B domain-containing protein</fullName>
    </recommendedName>
</protein>
<proteinExistence type="inferred from homology"/>